<accession>A0AAW6Y8V3</accession>
<organism evidence="4 5">
    <name type="scientific">Neisseria subflava</name>
    <dbReference type="NCBI Taxonomy" id="28449"/>
    <lineage>
        <taxon>Bacteria</taxon>
        <taxon>Pseudomonadati</taxon>
        <taxon>Pseudomonadota</taxon>
        <taxon>Betaproteobacteria</taxon>
        <taxon>Neisseriales</taxon>
        <taxon>Neisseriaceae</taxon>
        <taxon>Neisseria</taxon>
    </lineage>
</organism>
<dbReference type="SUPFAM" id="SSF56935">
    <property type="entry name" value="Porins"/>
    <property type="match status" value="1"/>
</dbReference>
<sequence length="78" mass="9051">MFQVYYDQAGNGKQADPDYMRWQPVAVWDAYLRYKIGKNLTAELVGSNLTNRYYLDPMSRSYLPAPGRTIRIGITGKW</sequence>
<dbReference type="GO" id="GO:0009279">
    <property type="term" value="C:cell outer membrane"/>
    <property type="evidence" value="ECO:0007669"/>
    <property type="project" value="UniProtKB-SubCell"/>
</dbReference>
<evidence type="ECO:0000313" key="4">
    <source>
        <dbReference type="EMBL" id="MDK7241876.1"/>
    </source>
</evidence>
<evidence type="ECO:0000256" key="1">
    <source>
        <dbReference type="ARBA" id="ARBA00004442"/>
    </source>
</evidence>
<evidence type="ECO:0000313" key="5">
    <source>
        <dbReference type="Proteomes" id="UP001236303"/>
    </source>
</evidence>
<gene>
    <name evidence="4" type="ORF">QP451_02300</name>
</gene>
<dbReference type="Proteomes" id="UP001236303">
    <property type="component" value="Unassembled WGS sequence"/>
</dbReference>
<dbReference type="Gene3D" id="2.40.170.20">
    <property type="entry name" value="TonB-dependent receptor, beta-barrel domain"/>
    <property type="match status" value="1"/>
</dbReference>
<protein>
    <submittedName>
        <fullName evidence="4">TonB-dependent receptor</fullName>
    </submittedName>
</protein>
<evidence type="ECO:0000256" key="2">
    <source>
        <dbReference type="ARBA" id="ARBA00023136"/>
    </source>
</evidence>
<reference evidence="4" key="1">
    <citation type="submission" date="2023-05" db="EMBL/GenBank/DDBJ databases">
        <title>Cataloging the Phylogenetic Diversity of Human Bladder Bacteria.</title>
        <authorList>
            <person name="Du J."/>
        </authorList>
    </citation>
    <scope>NUCLEOTIDE SEQUENCE</scope>
    <source>
        <strain evidence="4">UMB1050</strain>
    </source>
</reference>
<comment type="subcellular location">
    <subcellularLocation>
        <location evidence="1">Cell outer membrane</location>
    </subcellularLocation>
</comment>
<dbReference type="AlphaFoldDB" id="A0AAW6Y8V3"/>
<keyword evidence="4" id="KW-0675">Receptor</keyword>
<dbReference type="EMBL" id="JASOPA010000001">
    <property type="protein sequence ID" value="MDK7241876.1"/>
    <property type="molecule type" value="Genomic_DNA"/>
</dbReference>
<keyword evidence="2" id="KW-0472">Membrane</keyword>
<proteinExistence type="predicted"/>
<dbReference type="InterPro" id="IPR036942">
    <property type="entry name" value="Beta-barrel_TonB_sf"/>
</dbReference>
<comment type="caution">
    <text evidence="4">The sequence shown here is derived from an EMBL/GenBank/DDBJ whole genome shotgun (WGS) entry which is preliminary data.</text>
</comment>
<evidence type="ECO:0000256" key="3">
    <source>
        <dbReference type="ARBA" id="ARBA00023237"/>
    </source>
</evidence>
<keyword evidence="3" id="KW-0998">Cell outer membrane</keyword>
<name>A0AAW6Y8V3_NEISU</name>